<dbReference type="InterPro" id="IPR050722">
    <property type="entry name" value="Pyruvate:ferred/Flavod_OxRd"/>
</dbReference>
<accession>A0A5Q2RMA1</accession>
<feature type="domain" description="Pyruvate/ketoisovalerate oxidoreductase catalytic" evidence="3">
    <location>
        <begin position="58"/>
        <end position="246"/>
    </location>
</feature>
<name>A0A5Q2RMA1_9ACTN</name>
<dbReference type="KEGG" id="atq:GH723_08990"/>
<organism evidence="6 7">
    <name type="scientific">Actinomarinicola tropica</name>
    <dbReference type="NCBI Taxonomy" id="2789776"/>
    <lineage>
        <taxon>Bacteria</taxon>
        <taxon>Bacillati</taxon>
        <taxon>Actinomycetota</taxon>
        <taxon>Acidimicrobiia</taxon>
        <taxon>Acidimicrobiales</taxon>
        <taxon>Iamiaceae</taxon>
        <taxon>Actinomarinicola</taxon>
    </lineage>
</organism>
<keyword evidence="7" id="KW-1185">Reference proteome</keyword>
<sequence>MPSGDRHAARPVGRVAEGTVDTTSARRHDKGERVTDTAARHQPTTIDRLVIRFAGDSGDGMQLTGDRFTSASALFGNDLATLPEFPAEIRAPAGTLAGVSAFQVHISDHDITTPGDAPNVLVAMNPAALRAELHRLDEGGTIIVNVDTFDERNLAKAGYADNPLTDGSLKGYTVYEVPMTSLTKDAVAPAGVKPRDADRSKNFFALGLVSWMYTRPIEPTLEWIAEKFGRNAMVHEANVLAFKAGHAFGETAELFDHRYEVRPAPQEPGTYTNINGNTALAWGLIAAGQLARLPLFLGSYPITPASDILHELSKHKNFGVRTLQAEDEIAGVGSAIGAAFGGHIGVTTTSGPGIALKSEAMGLAISLELPLVVVDIQRGGPSTGLPTKTEAADLLLAMYGRHGEAPMPILAPATPSDCFAVAIEAVRIALTYRTPVMLLSDGYLANGTEPWRLPDVTTLDPIEVDFTTEPNHVDDDGQPEYWPYLRDPETLARSWAVPGTPGLMHRIGGIEKADGTGNISYDPANHGRMVALRAAKVAGIAASIPPVEAVGDVDDAELLVLGWGSTWGAITTAVERARAEGHKVAQLHLRHLNPFPSNLGEVLARYPRVLVPEMNLGQLSRLVRAEFLVDARSVNKVEGTPFTAAELHSAILGAIRD</sequence>
<dbReference type="PANTHER" id="PTHR32154">
    <property type="entry name" value="PYRUVATE-FLAVODOXIN OXIDOREDUCTASE-RELATED"/>
    <property type="match status" value="1"/>
</dbReference>
<gene>
    <name evidence="6" type="ORF">GH723_08990</name>
</gene>
<dbReference type="Gene3D" id="3.40.920.10">
    <property type="entry name" value="Pyruvate-ferredoxin oxidoreductase, PFOR, domain III"/>
    <property type="match status" value="1"/>
</dbReference>
<dbReference type="Gene3D" id="3.40.50.920">
    <property type="match status" value="1"/>
</dbReference>
<evidence type="ECO:0000259" key="3">
    <source>
        <dbReference type="Pfam" id="PF01558"/>
    </source>
</evidence>
<dbReference type="InterPro" id="IPR029061">
    <property type="entry name" value="THDP-binding"/>
</dbReference>
<dbReference type="SUPFAM" id="SSF52922">
    <property type="entry name" value="TK C-terminal domain-like"/>
    <property type="match status" value="1"/>
</dbReference>
<reference evidence="6 7" key="1">
    <citation type="submission" date="2019-11" db="EMBL/GenBank/DDBJ databases">
        <authorList>
            <person name="He Y."/>
        </authorList>
    </citation>
    <scope>NUCLEOTIDE SEQUENCE [LARGE SCALE GENOMIC DNA]</scope>
    <source>
        <strain evidence="6 7">SCSIO 58843</strain>
    </source>
</reference>
<evidence type="ECO:0000313" key="6">
    <source>
        <dbReference type="EMBL" id="QGG95217.1"/>
    </source>
</evidence>
<dbReference type="EMBL" id="CP045851">
    <property type="protein sequence ID" value="QGG95217.1"/>
    <property type="molecule type" value="Genomic_DNA"/>
</dbReference>
<evidence type="ECO:0000259" key="4">
    <source>
        <dbReference type="Pfam" id="PF01855"/>
    </source>
</evidence>
<dbReference type="SUPFAM" id="SSF53323">
    <property type="entry name" value="Pyruvate-ferredoxin oxidoreductase, PFOR, domain III"/>
    <property type="match status" value="1"/>
</dbReference>
<feature type="region of interest" description="Disordered" evidence="2">
    <location>
        <begin position="1"/>
        <end position="39"/>
    </location>
</feature>
<dbReference type="Pfam" id="PF17147">
    <property type="entry name" value="PFOR_II"/>
    <property type="match status" value="1"/>
</dbReference>
<dbReference type="InterPro" id="IPR002869">
    <property type="entry name" value="Pyrv_flavodox_OxRed_cen"/>
</dbReference>
<dbReference type="CDD" id="cd07034">
    <property type="entry name" value="TPP_PYR_PFOR_IOR-alpha_like"/>
    <property type="match status" value="1"/>
</dbReference>
<keyword evidence="1" id="KW-0560">Oxidoreductase</keyword>
<evidence type="ECO:0000256" key="2">
    <source>
        <dbReference type="SAM" id="MobiDB-lite"/>
    </source>
</evidence>
<dbReference type="GO" id="GO:0016903">
    <property type="term" value="F:oxidoreductase activity, acting on the aldehyde or oxo group of donors"/>
    <property type="evidence" value="ECO:0007669"/>
    <property type="project" value="InterPro"/>
</dbReference>
<dbReference type="PANTHER" id="PTHR32154:SF20">
    <property type="entry name" value="2-OXOGLUTARATE OXIDOREDUCTASE SUBUNIT KORA"/>
    <property type="match status" value="1"/>
</dbReference>
<dbReference type="FunFam" id="3.40.50.970:FF:000022">
    <property type="entry name" value="2-oxoglutarate ferredoxin oxidoreductase alpha subunit"/>
    <property type="match status" value="1"/>
</dbReference>
<dbReference type="SUPFAM" id="SSF52518">
    <property type="entry name" value="Thiamin diphosphate-binding fold (THDP-binding)"/>
    <property type="match status" value="1"/>
</dbReference>
<dbReference type="GO" id="GO:0000287">
    <property type="term" value="F:magnesium ion binding"/>
    <property type="evidence" value="ECO:0007669"/>
    <property type="project" value="UniProtKB-ARBA"/>
</dbReference>
<evidence type="ECO:0000313" key="7">
    <source>
        <dbReference type="Proteomes" id="UP000334019"/>
    </source>
</evidence>
<dbReference type="InterPro" id="IPR009014">
    <property type="entry name" value="Transketo_C/PFOR_II"/>
</dbReference>
<dbReference type="Proteomes" id="UP000334019">
    <property type="component" value="Chromosome"/>
</dbReference>
<dbReference type="Gene3D" id="3.40.50.970">
    <property type="match status" value="1"/>
</dbReference>
<dbReference type="AlphaFoldDB" id="A0A5Q2RMA1"/>
<feature type="domain" description="Pyruvate:ferredoxin oxidoreductase core" evidence="5">
    <location>
        <begin position="556"/>
        <end position="629"/>
    </location>
</feature>
<evidence type="ECO:0000259" key="5">
    <source>
        <dbReference type="Pfam" id="PF17147"/>
    </source>
</evidence>
<feature type="domain" description="Pyruvate flavodoxin/ferredoxin oxidoreductase pyrimidine binding" evidence="4">
    <location>
        <begin position="295"/>
        <end position="509"/>
    </location>
</feature>
<dbReference type="Pfam" id="PF01558">
    <property type="entry name" value="POR"/>
    <property type="match status" value="1"/>
</dbReference>
<dbReference type="NCBIfam" id="TIGR03710">
    <property type="entry name" value="OAFO_sf"/>
    <property type="match status" value="1"/>
</dbReference>
<dbReference type="RefSeq" id="WP_153759325.1">
    <property type="nucleotide sequence ID" value="NZ_CP045851.1"/>
</dbReference>
<dbReference type="InterPro" id="IPR022367">
    <property type="entry name" value="2-oxoacid/accept_OxRdtase_asu"/>
</dbReference>
<dbReference type="InterPro" id="IPR002880">
    <property type="entry name" value="Pyrv_Fd/Flavodoxin_OxRdtase_N"/>
</dbReference>
<dbReference type="InterPro" id="IPR019752">
    <property type="entry name" value="Pyrv/ketoisovalerate_OxRed_cat"/>
</dbReference>
<feature type="compositionally biased region" description="Basic and acidic residues" evidence="2">
    <location>
        <begin position="24"/>
        <end position="39"/>
    </location>
</feature>
<proteinExistence type="predicted"/>
<dbReference type="GO" id="GO:0006979">
    <property type="term" value="P:response to oxidative stress"/>
    <property type="evidence" value="ECO:0007669"/>
    <property type="project" value="TreeGrafter"/>
</dbReference>
<dbReference type="InterPro" id="IPR033412">
    <property type="entry name" value="PFOR_II"/>
</dbReference>
<evidence type="ECO:0000256" key="1">
    <source>
        <dbReference type="ARBA" id="ARBA00023002"/>
    </source>
</evidence>
<dbReference type="Pfam" id="PF01855">
    <property type="entry name" value="POR_N"/>
    <property type="match status" value="1"/>
</dbReference>
<protein>
    <submittedName>
        <fullName evidence="6">2-oxoacid:acceptor oxidoreductase subunit alpha</fullName>
    </submittedName>
</protein>